<evidence type="ECO:0000313" key="2">
    <source>
        <dbReference type="Proteomes" id="UP000622317"/>
    </source>
</evidence>
<name>A0A927F6W5_9BACT</name>
<dbReference type="AlphaFoldDB" id="A0A927F6W5"/>
<evidence type="ECO:0000313" key="1">
    <source>
        <dbReference type="EMBL" id="MBD5778796.1"/>
    </source>
</evidence>
<sequence length="384" mass="42555">MRSFEDVFAEEISGLRIATSSIPTEQAHLERCMELAGEVVWSGSNAGNEIGRLLGDRGVALFDRVANRLAAALASEEAEELRGPSQFLAWIMRVHDIGKCDLKTLRYDGSGHEERSGDYVLAKAGRLADELGWSEENAALLVHLSRFHSHLGIARLGEVSNVFLEPVLLELLRMDTRRKRLFLDFLVVMTCCDAGASGNFDTGTFYLDESRIVFYTEIADELFDIAETFAGSDAKSASLALLENAACFERTVVRIRRMVTAENRLHTRSSEVSRALEAVIERSLLDLQSFALTQFDHGAYVFAPLLALLADEAGGLDRTALEKFLIFLGQLCAKDGSRKTVQFRRSFSMKADLQAANGERFRSLCAAVKSGSPEKMRVVIERTE</sequence>
<comment type="caution">
    <text evidence="1">The sequence shown here is derived from an EMBL/GenBank/DDBJ whole genome shotgun (WGS) entry which is preliminary data.</text>
</comment>
<keyword evidence="2" id="KW-1185">Reference proteome</keyword>
<dbReference type="EMBL" id="JACYFG010000006">
    <property type="protein sequence ID" value="MBD5778796.1"/>
    <property type="molecule type" value="Genomic_DNA"/>
</dbReference>
<organism evidence="1 2">
    <name type="scientific">Pelagicoccus enzymogenes</name>
    <dbReference type="NCBI Taxonomy" id="2773457"/>
    <lineage>
        <taxon>Bacteria</taxon>
        <taxon>Pseudomonadati</taxon>
        <taxon>Verrucomicrobiota</taxon>
        <taxon>Opitutia</taxon>
        <taxon>Puniceicoccales</taxon>
        <taxon>Pelagicoccaceae</taxon>
        <taxon>Pelagicoccus</taxon>
    </lineage>
</organism>
<proteinExistence type="predicted"/>
<dbReference type="Proteomes" id="UP000622317">
    <property type="component" value="Unassembled WGS sequence"/>
</dbReference>
<protein>
    <submittedName>
        <fullName evidence="1">Uncharacterized protein</fullName>
    </submittedName>
</protein>
<gene>
    <name evidence="1" type="ORF">IEN85_04785</name>
</gene>
<accession>A0A927F6W5</accession>
<dbReference type="RefSeq" id="WP_191615924.1">
    <property type="nucleotide sequence ID" value="NZ_JACYFG010000006.1"/>
</dbReference>
<reference evidence="1" key="1">
    <citation type="submission" date="2020-09" db="EMBL/GenBank/DDBJ databases">
        <title>Pelagicoccus enzymogenes sp. nov. with an EPS production, isolated from marine sediment.</title>
        <authorList>
            <person name="Feng X."/>
        </authorList>
    </citation>
    <scope>NUCLEOTIDE SEQUENCE</scope>
    <source>
        <strain evidence="1">NFK12</strain>
    </source>
</reference>